<feature type="region of interest" description="Disordered" evidence="1">
    <location>
        <begin position="576"/>
        <end position="610"/>
    </location>
</feature>
<evidence type="ECO:0000256" key="1">
    <source>
        <dbReference type="SAM" id="MobiDB-lite"/>
    </source>
</evidence>
<dbReference type="Proteomes" id="UP001153714">
    <property type="component" value="Chromosome 15"/>
</dbReference>
<dbReference type="PANTHER" id="PTHR47501:SF5">
    <property type="entry name" value="HAT C-TERMINAL DIMERISATION DOMAIN-CONTAINING PROTEIN"/>
    <property type="match status" value="1"/>
</dbReference>
<dbReference type="EMBL" id="OU893346">
    <property type="protein sequence ID" value="CAG9785920.1"/>
    <property type="molecule type" value="Genomic_DNA"/>
</dbReference>
<evidence type="ECO:0000259" key="2">
    <source>
        <dbReference type="Pfam" id="PF05699"/>
    </source>
</evidence>
<reference evidence="3" key="1">
    <citation type="submission" date="2021-12" db="EMBL/GenBank/DDBJ databases">
        <authorList>
            <person name="King R."/>
        </authorList>
    </citation>
    <scope>NUCLEOTIDE SEQUENCE</scope>
</reference>
<feature type="domain" description="HAT C-terminal dimerisation" evidence="2">
    <location>
        <begin position="671"/>
        <end position="708"/>
    </location>
</feature>
<dbReference type="InterPro" id="IPR008906">
    <property type="entry name" value="HATC_C_dom"/>
</dbReference>
<accession>A0A9N9QYG4</accession>
<dbReference type="OrthoDB" id="10057873at2759"/>
<feature type="compositionally biased region" description="Basic and acidic residues" evidence="1">
    <location>
        <begin position="576"/>
        <end position="591"/>
    </location>
</feature>
<feature type="region of interest" description="Disordered" evidence="1">
    <location>
        <begin position="80"/>
        <end position="109"/>
    </location>
</feature>
<dbReference type="Pfam" id="PF05699">
    <property type="entry name" value="Dimer_Tnp_hAT"/>
    <property type="match status" value="1"/>
</dbReference>
<evidence type="ECO:0000313" key="3">
    <source>
        <dbReference type="EMBL" id="CAG9785920.1"/>
    </source>
</evidence>
<name>A0A9N9QYG4_9NEOP</name>
<dbReference type="AlphaFoldDB" id="A0A9N9QYG4"/>
<evidence type="ECO:0000313" key="4">
    <source>
        <dbReference type="Proteomes" id="UP001153714"/>
    </source>
</evidence>
<organism evidence="3 4">
    <name type="scientific">Diatraea saccharalis</name>
    <name type="common">sugarcane borer</name>
    <dbReference type="NCBI Taxonomy" id="40085"/>
    <lineage>
        <taxon>Eukaryota</taxon>
        <taxon>Metazoa</taxon>
        <taxon>Ecdysozoa</taxon>
        <taxon>Arthropoda</taxon>
        <taxon>Hexapoda</taxon>
        <taxon>Insecta</taxon>
        <taxon>Pterygota</taxon>
        <taxon>Neoptera</taxon>
        <taxon>Endopterygota</taxon>
        <taxon>Lepidoptera</taxon>
        <taxon>Glossata</taxon>
        <taxon>Ditrysia</taxon>
        <taxon>Pyraloidea</taxon>
        <taxon>Crambidae</taxon>
        <taxon>Crambinae</taxon>
        <taxon>Diatraea</taxon>
    </lineage>
</organism>
<protein>
    <recommendedName>
        <fullName evidence="2">HAT C-terminal dimerisation domain-containing protein</fullName>
    </recommendedName>
</protein>
<reference evidence="3" key="2">
    <citation type="submission" date="2022-10" db="EMBL/GenBank/DDBJ databases">
        <authorList>
            <consortium name="ENA_rothamsted_submissions"/>
            <consortium name="culmorum"/>
            <person name="King R."/>
        </authorList>
    </citation>
    <scope>NUCLEOTIDE SEQUENCE</scope>
</reference>
<dbReference type="SUPFAM" id="SSF53098">
    <property type="entry name" value="Ribonuclease H-like"/>
    <property type="match status" value="1"/>
</dbReference>
<keyword evidence="4" id="KW-1185">Reference proteome</keyword>
<dbReference type="PANTHER" id="PTHR47501">
    <property type="entry name" value="TRANSPOSASE-RELATED"/>
    <property type="match status" value="1"/>
</dbReference>
<proteinExistence type="predicted"/>
<dbReference type="InterPro" id="IPR012337">
    <property type="entry name" value="RNaseH-like_sf"/>
</dbReference>
<gene>
    <name evidence="3" type="ORF">DIATSA_LOCUS3914</name>
</gene>
<dbReference type="GO" id="GO:0046983">
    <property type="term" value="F:protein dimerization activity"/>
    <property type="evidence" value="ECO:0007669"/>
    <property type="project" value="InterPro"/>
</dbReference>
<sequence length="714" mass="80221">MEDMESVSSGPDENPWPHLTEYVEFVSRSGQQILFACKRCLPKDTKIKVHVSSLNNLKQHVRRVHESQYVQFEEIVKAGSNRGKTKRRTHSDDDDSTSSSNPNPVKRRIQQGRQLSIGESFGIAATGSGVPQAKVDKCIVNLFVSNMIPLHVVESKSFGVLIKTLNPSKNSISRRTLGRRITDEHIELKQHLISLLGKIDWVATTADCWSAHNKSYLGMTVHWLDAITRARMHAVLTCIRLKGHHTYDILAQAMIDIHYEFHIDKKITRTTTDNGSNFVKAFVQFGSEIDILPELPSCDLESEFDPDIANLLNPNSEENDDLEFISVENILNAPDRLHCNEINEQILENFNTLPIHMRCAAHTFNLVASKDVDAALQITVFKTPYRSALAKARTLWNQQSRSTVAADSIHAELGRRLVLPNTTRWNSLYDAIVVLNSILETKRPSLHRVMTQLKILTFNDQDVTVMKEYAKVMAPVANALDRIQGEAQAYLGSLLPTIAATVYKLKNIKSKGLVNCTALANALLNGIEKRFGPLLNDEQCLLAAAFHPKFRLIWLETYDSSRVDAVKKSMEKKVEDALRQEAAENSKDRDSLTGGGSNASNNDDDEEEDFFNSVTRSIEKPKSSNSLKSKAQSLVKMWLDMKSKDSFNDAAFLGEQIFINLFIKYNTAIPSSAAVERLFSTGKDILTPKRASLSDENFNMLMFMKGNMHLMPDD</sequence>